<evidence type="ECO:0000313" key="2">
    <source>
        <dbReference type="EMBL" id="CAD8502658.1"/>
    </source>
</evidence>
<sequence length="214" mass="23173">MGIFFNHVVPMLLHVLTKLTYPLTFFSLPFDRTPAIDGGLEKVAQNPGANKSLPGALKDMVGTWKLQEKINVDQFMAGLGINRAKRAALRLAGQEYELLADASALTIVTKDLRGHSALKLPLGGRGVVSHDGDDGATVRRAVSVLRDAVVITETLVGESQPLSICRRTLQRDGRMRIDISKRTPDGQTVAMAAIATRSSRAHSMAPVLHRALQC</sequence>
<feature type="chain" id="PRO_5030504376" description="Plastid lipid-associated protein/fibrillin conserved domain-containing protein" evidence="1">
    <location>
        <begin position="23"/>
        <end position="214"/>
    </location>
</feature>
<dbReference type="InterPro" id="IPR012674">
    <property type="entry name" value="Calycin"/>
</dbReference>
<gene>
    <name evidence="2" type="ORF">PANT1444_LOCUS16765</name>
</gene>
<proteinExistence type="predicted"/>
<dbReference type="SUPFAM" id="SSF50814">
    <property type="entry name" value="Lipocalins"/>
    <property type="match status" value="1"/>
</dbReference>
<evidence type="ECO:0008006" key="3">
    <source>
        <dbReference type="Google" id="ProtNLM"/>
    </source>
</evidence>
<keyword evidence="1" id="KW-0732">Signal</keyword>
<evidence type="ECO:0000256" key="1">
    <source>
        <dbReference type="SAM" id="SignalP"/>
    </source>
</evidence>
<dbReference type="EMBL" id="HBEP01029603">
    <property type="protein sequence ID" value="CAD8502658.1"/>
    <property type="molecule type" value="Transcribed_RNA"/>
</dbReference>
<dbReference type="AlphaFoldDB" id="A0A7S0F398"/>
<reference evidence="2" key="1">
    <citation type="submission" date="2021-01" db="EMBL/GenBank/DDBJ databases">
        <authorList>
            <person name="Corre E."/>
            <person name="Pelletier E."/>
            <person name="Niang G."/>
            <person name="Scheremetjew M."/>
            <person name="Finn R."/>
            <person name="Kale V."/>
            <person name="Holt S."/>
            <person name="Cochrane G."/>
            <person name="Meng A."/>
            <person name="Brown T."/>
            <person name="Cohen L."/>
        </authorList>
    </citation>
    <scope>NUCLEOTIDE SEQUENCE</scope>
    <source>
        <strain evidence="2">CCMP1374</strain>
    </source>
</reference>
<accession>A0A7S0F398</accession>
<feature type="signal peptide" evidence="1">
    <location>
        <begin position="1"/>
        <end position="22"/>
    </location>
</feature>
<organism evidence="2">
    <name type="scientific">Phaeocystis antarctica</name>
    <dbReference type="NCBI Taxonomy" id="33657"/>
    <lineage>
        <taxon>Eukaryota</taxon>
        <taxon>Haptista</taxon>
        <taxon>Haptophyta</taxon>
        <taxon>Prymnesiophyceae</taxon>
        <taxon>Phaeocystales</taxon>
        <taxon>Phaeocystaceae</taxon>
        <taxon>Phaeocystis</taxon>
    </lineage>
</organism>
<dbReference type="Gene3D" id="2.40.128.20">
    <property type="match status" value="1"/>
</dbReference>
<protein>
    <recommendedName>
        <fullName evidence="3">Plastid lipid-associated protein/fibrillin conserved domain-containing protein</fullName>
    </recommendedName>
</protein>
<name>A0A7S0F398_9EUKA</name>